<protein>
    <submittedName>
        <fullName evidence="7">Trans-resveratrol di-O-methyltransferase-like</fullName>
    </submittedName>
</protein>
<organism evidence="6 7">
    <name type="scientific">Nelumbo nucifera</name>
    <name type="common">Sacred lotus</name>
    <dbReference type="NCBI Taxonomy" id="4432"/>
    <lineage>
        <taxon>Eukaryota</taxon>
        <taxon>Viridiplantae</taxon>
        <taxon>Streptophyta</taxon>
        <taxon>Embryophyta</taxon>
        <taxon>Tracheophyta</taxon>
        <taxon>Spermatophyta</taxon>
        <taxon>Magnoliopsida</taxon>
        <taxon>Proteales</taxon>
        <taxon>Nelumbonaceae</taxon>
        <taxon>Nelumbo</taxon>
    </lineage>
</organism>
<dbReference type="RefSeq" id="XP_010260367.1">
    <property type="nucleotide sequence ID" value="XM_010262065.2"/>
</dbReference>
<dbReference type="GeneID" id="104599501"/>
<evidence type="ECO:0000256" key="3">
    <source>
        <dbReference type="ARBA" id="ARBA00022691"/>
    </source>
</evidence>
<dbReference type="FunFam" id="1.10.10.10:FF:000213">
    <property type="entry name" value="Coniferyl alcohol 9-O-methyltransferase"/>
    <property type="match status" value="1"/>
</dbReference>
<dbReference type="KEGG" id="nnu:104599501"/>
<dbReference type="Gene3D" id="1.10.10.10">
    <property type="entry name" value="Winged helix-like DNA-binding domain superfamily/Winged helix DNA-binding domain"/>
    <property type="match status" value="1"/>
</dbReference>
<keyword evidence="3" id="KW-0949">S-adenosyl-L-methionine</keyword>
<feature type="domain" description="O-methyltransferase C-terminal" evidence="4">
    <location>
        <begin position="138"/>
        <end position="347"/>
    </location>
</feature>
<evidence type="ECO:0000256" key="2">
    <source>
        <dbReference type="ARBA" id="ARBA00022679"/>
    </source>
</evidence>
<evidence type="ECO:0000259" key="4">
    <source>
        <dbReference type="Pfam" id="PF00891"/>
    </source>
</evidence>
<dbReference type="GO" id="GO:0046983">
    <property type="term" value="F:protein dimerization activity"/>
    <property type="evidence" value="ECO:0007669"/>
    <property type="project" value="InterPro"/>
</dbReference>
<dbReference type="InterPro" id="IPR016461">
    <property type="entry name" value="COMT-like"/>
</dbReference>
<feature type="domain" description="O-methyltransferase dimerisation" evidence="5">
    <location>
        <begin position="23"/>
        <end position="117"/>
    </location>
</feature>
<dbReference type="Pfam" id="PF08100">
    <property type="entry name" value="Dimerisation"/>
    <property type="match status" value="1"/>
</dbReference>
<keyword evidence="2" id="KW-0808">Transferase</keyword>
<dbReference type="InterPro" id="IPR012967">
    <property type="entry name" value="COMT_dimerisation"/>
</dbReference>
<dbReference type="OrthoDB" id="2410195at2759"/>
<dbReference type="InterPro" id="IPR001077">
    <property type="entry name" value="COMT_C"/>
</dbReference>
<dbReference type="FunCoup" id="A0A1U8ADS4">
    <property type="interactions" value="639"/>
</dbReference>
<dbReference type="PANTHER" id="PTHR11746">
    <property type="entry name" value="O-METHYLTRANSFERASE"/>
    <property type="match status" value="1"/>
</dbReference>
<name>A0A1U8ADS4_NELNU</name>
<evidence type="ECO:0000313" key="6">
    <source>
        <dbReference type="Proteomes" id="UP000189703"/>
    </source>
</evidence>
<dbReference type="GO" id="GO:0008171">
    <property type="term" value="F:O-methyltransferase activity"/>
    <property type="evidence" value="ECO:0000318"/>
    <property type="project" value="GO_Central"/>
</dbReference>
<dbReference type="InterPro" id="IPR036390">
    <property type="entry name" value="WH_DNA-bd_sf"/>
</dbReference>
<keyword evidence="1" id="KW-0489">Methyltransferase</keyword>
<evidence type="ECO:0000256" key="1">
    <source>
        <dbReference type="ARBA" id="ARBA00022603"/>
    </source>
</evidence>
<dbReference type="SUPFAM" id="SSF46785">
    <property type="entry name" value="Winged helix' DNA-binding domain"/>
    <property type="match status" value="1"/>
</dbReference>
<dbReference type="InterPro" id="IPR029063">
    <property type="entry name" value="SAM-dependent_MTases_sf"/>
</dbReference>
<dbReference type="GO" id="GO:0032259">
    <property type="term" value="P:methylation"/>
    <property type="evidence" value="ECO:0000318"/>
    <property type="project" value="GO_Central"/>
</dbReference>
<evidence type="ECO:0000313" key="7">
    <source>
        <dbReference type="RefSeq" id="XP_010260367.1"/>
    </source>
</evidence>
<proteinExistence type="predicted"/>
<accession>A0A1U8ADS4</accession>
<dbReference type="Gene3D" id="3.40.50.150">
    <property type="entry name" value="Vaccinia Virus protein VP39"/>
    <property type="match status" value="1"/>
</dbReference>
<dbReference type="Pfam" id="PF00891">
    <property type="entry name" value="Methyltransf_2"/>
    <property type="match status" value="1"/>
</dbReference>
<dbReference type="eggNOG" id="KOG3178">
    <property type="taxonomic scope" value="Eukaryota"/>
</dbReference>
<dbReference type="GO" id="GO:0008757">
    <property type="term" value="F:S-adenosylmethionine-dependent methyltransferase activity"/>
    <property type="evidence" value="ECO:0000318"/>
    <property type="project" value="GO_Central"/>
</dbReference>
<keyword evidence="6" id="KW-1185">Reference proteome</keyword>
<dbReference type="OMA" id="NAYMDLT"/>
<reference evidence="7" key="1">
    <citation type="submission" date="2025-08" db="UniProtKB">
        <authorList>
            <consortium name="RefSeq"/>
        </authorList>
    </citation>
    <scope>IDENTIFICATION</scope>
</reference>
<dbReference type="AlphaFoldDB" id="A0A1U8ADS4"/>
<dbReference type="SUPFAM" id="SSF53335">
    <property type="entry name" value="S-adenosyl-L-methionine-dependent methyltransferases"/>
    <property type="match status" value="1"/>
</dbReference>
<dbReference type="STRING" id="4432.A0A1U8ADS4"/>
<dbReference type="PIRSF" id="PIRSF005739">
    <property type="entry name" value="O-mtase"/>
    <property type="match status" value="1"/>
</dbReference>
<dbReference type="Proteomes" id="UP000189703">
    <property type="component" value="Unplaced"/>
</dbReference>
<evidence type="ECO:0000259" key="5">
    <source>
        <dbReference type="Pfam" id="PF08100"/>
    </source>
</evidence>
<dbReference type="InterPro" id="IPR036388">
    <property type="entry name" value="WH-like_DNA-bd_sf"/>
</dbReference>
<dbReference type="FunFam" id="3.40.50.150:FF:000057">
    <property type="entry name" value="O-methyltransferase ZRP4"/>
    <property type="match status" value="1"/>
</dbReference>
<dbReference type="PROSITE" id="PS51683">
    <property type="entry name" value="SAM_OMT_II"/>
    <property type="match status" value="1"/>
</dbReference>
<gene>
    <name evidence="7" type="primary">LOC104599501</name>
</gene>
<sequence>MAMAIVIDNEEAKMLVQAQAHIWNHIFNFLNSMSLKCAVQLGIPDVLHSHGKPMLLSELVLALGVPQSRTACLHRLMRMLVHSGFFSMHRVYKDPEEEEEEEKGYVLTPSSRLLLKDNPLNVSQFLIAMLDPVLVTPWHFLSAWFQGNGLATPFEATNGRAFWNYGAHDPEYNNLFNVAMANDARLVMSVVLRECEATFQGLGSLVDVGGGTGAAAMAIADKFPQLKCIVFDLPHVVGNLVGSKNLDYVGGDMFDFIPHADAVLLKWILHDWSDEECVKILKRCREAIPCTDKGGRVIIIDMVIGDNKMENELTETQLLFDMLMMGLVTGRERSKQELEKLLLEAGFTHYKIIPILGLRSLIEVYP</sequence>